<evidence type="ECO:0000259" key="1">
    <source>
        <dbReference type="Pfam" id="PF00557"/>
    </source>
</evidence>
<keyword evidence="3" id="KW-0378">Hydrolase</keyword>
<evidence type="ECO:0000313" key="3">
    <source>
        <dbReference type="EMBL" id="RST85294.1"/>
    </source>
</evidence>
<dbReference type="InterPro" id="IPR001714">
    <property type="entry name" value="Pept_M24_MAP"/>
</dbReference>
<dbReference type="CDD" id="cd01092">
    <property type="entry name" value="APP-like"/>
    <property type="match status" value="1"/>
</dbReference>
<dbReference type="SUPFAM" id="SSF53092">
    <property type="entry name" value="Creatinase/prolidase N-terminal domain"/>
    <property type="match status" value="1"/>
</dbReference>
<accession>A0A3S0G739</accession>
<keyword evidence="4" id="KW-1185">Reference proteome</keyword>
<keyword evidence="3" id="KW-0031">Aminopeptidase</keyword>
<protein>
    <submittedName>
        <fullName evidence="3">Aminopeptidase P family protein</fullName>
    </submittedName>
</protein>
<evidence type="ECO:0000313" key="4">
    <source>
        <dbReference type="Proteomes" id="UP000278398"/>
    </source>
</evidence>
<dbReference type="PRINTS" id="PR00599">
    <property type="entry name" value="MAPEPTIDASE"/>
</dbReference>
<dbReference type="RefSeq" id="WP_126701005.1">
    <property type="nucleotide sequence ID" value="NZ_RWKW01000057.1"/>
</dbReference>
<dbReference type="Gene3D" id="3.90.230.10">
    <property type="entry name" value="Creatinase/methionine aminopeptidase superfamily"/>
    <property type="match status" value="1"/>
</dbReference>
<feature type="domain" description="Peptidase M24" evidence="1">
    <location>
        <begin position="148"/>
        <end position="346"/>
    </location>
</feature>
<reference evidence="3 4" key="1">
    <citation type="submission" date="2018-12" db="EMBL/GenBank/DDBJ databases">
        <title>Mesorhizobium carbonis sp. nov., isolated from coal mine water.</title>
        <authorList>
            <person name="Xin W."/>
            <person name="Xu Z."/>
            <person name="Xiang F."/>
            <person name="Zhang J."/>
            <person name="Xi L."/>
            <person name="Liu J."/>
        </authorList>
    </citation>
    <scope>NUCLEOTIDE SEQUENCE [LARGE SCALE GENOMIC DNA]</scope>
    <source>
        <strain evidence="3 4">B2.3</strain>
    </source>
</reference>
<dbReference type="EMBL" id="RWKW01000057">
    <property type="protein sequence ID" value="RST85294.1"/>
    <property type="molecule type" value="Genomic_DNA"/>
</dbReference>
<dbReference type="Gene3D" id="3.40.350.10">
    <property type="entry name" value="Creatinase/prolidase N-terminal domain"/>
    <property type="match status" value="1"/>
</dbReference>
<dbReference type="SUPFAM" id="SSF55920">
    <property type="entry name" value="Creatinase/aminopeptidase"/>
    <property type="match status" value="1"/>
</dbReference>
<proteinExistence type="predicted"/>
<dbReference type="GO" id="GO:0004177">
    <property type="term" value="F:aminopeptidase activity"/>
    <property type="evidence" value="ECO:0007669"/>
    <property type="project" value="UniProtKB-KW"/>
</dbReference>
<dbReference type="InterPro" id="IPR000587">
    <property type="entry name" value="Creatinase_N"/>
</dbReference>
<organism evidence="3 4">
    <name type="scientific">Aquibium carbonis</name>
    <dbReference type="NCBI Taxonomy" id="2495581"/>
    <lineage>
        <taxon>Bacteria</taxon>
        <taxon>Pseudomonadati</taxon>
        <taxon>Pseudomonadota</taxon>
        <taxon>Alphaproteobacteria</taxon>
        <taxon>Hyphomicrobiales</taxon>
        <taxon>Phyllobacteriaceae</taxon>
        <taxon>Aquibium</taxon>
    </lineage>
</organism>
<dbReference type="PANTHER" id="PTHR46112:SF3">
    <property type="entry name" value="AMINOPEPTIDASE YPDF"/>
    <property type="match status" value="1"/>
</dbReference>
<sequence>MTHPTADRLARLRTSMAAEGVDLVAVAPGSHMDWLIGFHPHPDERPCLLIVGPAREAFLMPVLNAEGTRESTDIAFHSWSDDVGPNEALAAALDDVGATQAKSIVLDETMRADFALLVLGALPDAKHAFTERTLGRLRMVKDEREFAKLRMNAAIADRAMQTAFAAIRPGMTEKQVAQIVRDHFASEGATPAFWIVGAGSNGAFPHHQTGERKLAEGDAIVIDIGGRKEGFPSDITRMAVVGEPPEGYGQIHSIVEKAVQAALKASRPGVLAKEVDAAARRVIADAGYGEYFVHRTGHGLGIDGHEPPYITATGETVLEEGMVFSIEPGIYIPGRFGIRLEEIVILRADGPEILSTLPRDLFVAR</sequence>
<name>A0A3S0G739_9HYPH</name>
<dbReference type="PANTHER" id="PTHR46112">
    <property type="entry name" value="AMINOPEPTIDASE"/>
    <property type="match status" value="1"/>
</dbReference>
<dbReference type="GO" id="GO:0008235">
    <property type="term" value="F:metalloexopeptidase activity"/>
    <property type="evidence" value="ECO:0007669"/>
    <property type="project" value="UniProtKB-ARBA"/>
</dbReference>
<gene>
    <name evidence="3" type="ORF">EJC49_16330</name>
</gene>
<evidence type="ECO:0000259" key="2">
    <source>
        <dbReference type="Pfam" id="PF01321"/>
    </source>
</evidence>
<feature type="domain" description="Creatinase N-terminal" evidence="2">
    <location>
        <begin position="8"/>
        <end position="140"/>
    </location>
</feature>
<dbReference type="InterPro" id="IPR050659">
    <property type="entry name" value="Peptidase_M24B"/>
</dbReference>
<dbReference type="AlphaFoldDB" id="A0A3S0G739"/>
<dbReference type="OrthoDB" id="9806388at2"/>
<dbReference type="Pfam" id="PF01321">
    <property type="entry name" value="Creatinase_N"/>
    <property type="match status" value="1"/>
</dbReference>
<dbReference type="InterPro" id="IPR000994">
    <property type="entry name" value="Pept_M24"/>
</dbReference>
<dbReference type="InterPro" id="IPR036005">
    <property type="entry name" value="Creatinase/aminopeptidase-like"/>
</dbReference>
<dbReference type="InterPro" id="IPR029149">
    <property type="entry name" value="Creatin/AminoP/Spt16_N"/>
</dbReference>
<comment type="caution">
    <text evidence="3">The sequence shown here is derived from an EMBL/GenBank/DDBJ whole genome shotgun (WGS) entry which is preliminary data.</text>
</comment>
<dbReference type="Pfam" id="PF00557">
    <property type="entry name" value="Peptidase_M24"/>
    <property type="match status" value="1"/>
</dbReference>
<keyword evidence="3" id="KW-0645">Protease</keyword>
<dbReference type="Proteomes" id="UP000278398">
    <property type="component" value="Unassembled WGS sequence"/>
</dbReference>